<proteinExistence type="predicted"/>
<gene>
    <name evidence="1" type="ORF">B0T23DRAFT_414160</name>
</gene>
<dbReference type="GeneID" id="87877172"/>
<name>A0AAJ0I3Y1_9PEZI</name>
<comment type="caution">
    <text evidence="1">The sequence shown here is derived from an EMBL/GenBank/DDBJ whole genome shotgun (WGS) entry which is preliminary data.</text>
</comment>
<dbReference type="EMBL" id="JAULSX010000006">
    <property type="protein sequence ID" value="KAK3489112.1"/>
    <property type="molecule type" value="Genomic_DNA"/>
</dbReference>
<organism evidence="1 2">
    <name type="scientific">Neurospora hispaniola</name>
    <dbReference type="NCBI Taxonomy" id="588809"/>
    <lineage>
        <taxon>Eukaryota</taxon>
        <taxon>Fungi</taxon>
        <taxon>Dikarya</taxon>
        <taxon>Ascomycota</taxon>
        <taxon>Pezizomycotina</taxon>
        <taxon>Sordariomycetes</taxon>
        <taxon>Sordariomycetidae</taxon>
        <taxon>Sordariales</taxon>
        <taxon>Sordariaceae</taxon>
        <taxon>Neurospora</taxon>
    </lineage>
</organism>
<reference evidence="1 2" key="1">
    <citation type="journal article" date="2023" name="Mol. Phylogenet. Evol.">
        <title>Genome-scale phylogeny and comparative genomics of the fungal order Sordariales.</title>
        <authorList>
            <person name="Hensen N."/>
            <person name="Bonometti L."/>
            <person name="Westerberg I."/>
            <person name="Brannstrom I.O."/>
            <person name="Guillou S."/>
            <person name="Cros-Aarteil S."/>
            <person name="Calhoun S."/>
            <person name="Haridas S."/>
            <person name="Kuo A."/>
            <person name="Mondo S."/>
            <person name="Pangilinan J."/>
            <person name="Riley R."/>
            <person name="LaButti K."/>
            <person name="Andreopoulos B."/>
            <person name="Lipzen A."/>
            <person name="Chen C."/>
            <person name="Yan M."/>
            <person name="Daum C."/>
            <person name="Ng V."/>
            <person name="Clum A."/>
            <person name="Steindorff A."/>
            <person name="Ohm R.A."/>
            <person name="Martin F."/>
            <person name="Silar P."/>
            <person name="Natvig D.O."/>
            <person name="Lalanne C."/>
            <person name="Gautier V."/>
            <person name="Ament-Velasquez S.L."/>
            <person name="Kruys A."/>
            <person name="Hutchinson M.I."/>
            <person name="Powell A.J."/>
            <person name="Barry K."/>
            <person name="Miller A.N."/>
            <person name="Grigoriev I.V."/>
            <person name="Debuchy R."/>
            <person name="Gladieux P."/>
            <person name="Hiltunen Thoren M."/>
            <person name="Johannesson H."/>
        </authorList>
    </citation>
    <scope>NUCLEOTIDE SEQUENCE [LARGE SCALE GENOMIC DNA]</scope>
    <source>
        <strain evidence="1 2">FGSC 10403</strain>
    </source>
</reference>
<keyword evidence="2" id="KW-1185">Reference proteome</keyword>
<evidence type="ECO:0000313" key="2">
    <source>
        <dbReference type="Proteomes" id="UP001285908"/>
    </source>
</evidence>
<protein>
    <submittedName>
        <fullName evidence="1">Uncharacterized protein</fullName>
    </submittedName>
</protein>
<dbReference type="Proteomes" id="UP001285908">
    <property type="component" value="Unassembled WGS sequence"/>
</dbReference>
<dbReference type="RefSeq" id="XP_062690819.1">
    <property type="nucleotide sequence ID" value="XM_062839550.1"/>
</dbReference>
<evidence type="ECO:0000313" key="1">
    <source>
        <dbReference type="EMBL" id="KAK3489112.1"/>
    </source>
</evidence>
<sequence>MSRPLPIWRCLSQRWDKQKETCLEATPHDAVHGNVWRAGLPLYIRPYEDSELVVRLIVRLRLCTPFLSNTGPGVDCLHVSGHDSEIPETVGASV</sequence>
<accession>A0AAJ0I3Y1</accession>
<dbReference type="AlphaFoldDB" id="A0AAJ0I3Y1"/>